<dbReference type="InterPro" id="IPR016461">
    <property type="entry name" value="COMT-like"/>
</dbReference>
<dbReference type="CDD" id="cd02440">
    <property type="entry name" value="AdoMet_MTases"/>
    <property type="match status" value="1"/>
</dbReference>
<dbReference type="OrthoDB" id="1606438at2759"/>
<dbReference type="SUPFAM" id="SSF46785">
    <property type="entry name" value="Winged helix' DNA-binding domain"/>
    <property type="match status" value="1"/>
</dbReference>
<evidence type="ECO:0000256" key="1">
    <source>
        <dbReference type="ARBA" id="ARBA00022603"/>
    </source>
</evidence>
<reference evidence="5 6" key="2">
    <citation type="journal article" date="2012" name="PLoS Pathog.">
        <title>Diverse lifestyles and strategies of plant pathogenesis encoded in the genomes of eighteen Dothideomycetes fungi.</title>
        <authorList>
            <person name="Ohm R.A."/>
            <person name="Feau N."/>
            <person name="Henrissat B."/>
            <person name="Schoch C.L."/>
            <person name="Horwitz B.A."/>
            <person name="Barry K.W."/>
            <person name="Condon B.J."/>
            <person name="Copeland A.C."/>
            <person name="Dhillon B."/>
            <person name="Glaser F."/>
            <person name="Hesse C.N."/>
            <person name="Kosti I."/>
            <person name="LaButti K."/>
            <person name="Lindquist E.A."/>
            <person name="Lucas S."/>
            <person name="Salamov A.A."/>
            <person name="Bradshaw R.E."/>
            <person name="Ciuffetti L."/>
            <person name="Hamelin R.C."/>
            <person name="Kema G.H.J."/>
            <person name="Lawrence C."/>
            <person name="Scott J.A."/>
            <person name="Spatafora J.W."/>
            <person name="Turgeon B.G."/>
            <person name="de Wit P.J.G.M."/>
            <person name="Zhong S."/>
            <person name="Goodwin S.B."/>
            <person name="Grigoriev I.V."/>
        </authorList>
    </citation>
    <scope>NUCLEOTIDE SEQUENCE [LARGE SCALE GENOMIC DNA]</scope>
    <source>
        <strain evidence="6">NZE10 / CBS 128990</strain>
    </source>
</reference>
<feature type="domain" description="O-methyltransferase C-terminal" evidence="4">
    <location>
        <begin position="233"/>
        <end position="384"/>
    </location>
</feature>
<accession>N1Q3T3</accession>
<dbReference type="SUPFAM" id="SSF53335">
    <property type="entry name" value="S-adenosyl-L-methionine-dependent methyltransferases"/>
    <property type="match status" value="1"/>
</dbReference>
<evidence type="ECO:0000259" key="4">
    <source>
        <dbReference type="Pfam" id="PF00891"/>
    </source>
</evidence>
<dbReference type="InterPro" id="IPR001077">
    <property type="entry name" value="COMT_C"/>
</dbReference>
<gene>
    <name evidence="5" type="ORF">DOTSEDRAFT_68631</name>
</gene>
<dbReference type="EMBL" id="KB446535">
    <property type="protein sequence ID" value="EME49888.1"/>
    <property type="molecule type" value="Genomic_DNA"/>
</dbReference>
<keyword evidence="6" id="KW-1185">Reference proteome</keyword>
<keyword evidence="3" id="KW-0949">S-adenosyl-L-methionine</keyword>
<dbReference type="OMA" id="ELPWHEE"/>
<dbReference type="GO" id="GO:0032259">
    <property type="term" value="P:methylation"/>
    <property type="evidence" value="ECO:0007669"/>
    <property type="project" value="UniProtKB-KW"/>
</dbReference>
<dbReference type="Proteomes" id="UP000016933">
    <property type="component" value="Unassembled WGS sequence"/>
</dbReference>
<dbReference type="PROSITE" id="PS51683">
    <property type="entry name" value="SAM_OMT_II"/>
    <property type="match status" value="1"/>
</dbReference>
<evidence type="ECO:0000256" key="2">
    <source>
        <dbReference type="ARBA" id="ARBA00022679"/>
    </source>
</evidence>
<proteinExistence type="predicted"/>
<dbReference type="AlphaFoldDB" id="N1Q3T3"/>
<dbReference type="eggNOG" id="KOG3178">
    <property type="taxonomic scope" value="Eukaryota"/>
</dbReference>
<name>N1Q3T3_DOTSN</name>
<keyword evidence="1" id="KW-0489">Methyltransferase</keyword>
<evidence type="ECO:0000313" key="5">
    <source>
        <dbReference type="EMBL" id="EME49888.1"/>
    </source>
</evidence>
<dbReference type="Gene3D" id="3.40.50.150">
    <property type="entry name" value="Vaccinia Virus protein VP39"/>
    <property type="match status" value="1"/>
</dbReference>
<evidence type="ECO:0000313" key="6">
    <source>
        <dbReference type="Proteomes" id="UP000016933"/>
    </source>
</evidence>
<organism evidence="5 6">
    <name type="scientific">Dothistroma septosporum (strain NZE10 / CBS 128990)</name>
    <name type="common">Red band needle blight fungus</name>
    <name type="synonym">Mycosphaerella pini</name>
    <dbReference type="NCBI Taxonomy" id="675120"/>
    <lineage>
        <taxon>Eukaryota</taxon>
        <taxon>Fungi</taxon>
        <taxon>Dikarya</taxon>
        <taxon>Ascomycota</taxon>
        <taxon>Pezizomycotina</taxon>
        <taxon>Dothideomycetes</taxon>
        <taxon>Dothideomycetidae</taxon>
        <taxon>Mycosphaerellales</taxon>
        <taxon>Mycosphaerellaceae</taxon>
        <taxon>Dothistroma</taxon>
    </lineage>
</organism>
<protein>
    <recommendedName>
        <fullName evidence="4">O-methyltransferase C-terminal domain-containing protein</fullName>
    </recommendedName>
</protein>
<keyword evidence="2" id="KW-0808">Transferase</keyword>
<dbReference type="InterPro" id="IPR036390">
    <property type="entry name" value="WH_DNA-bd_sf"/>
</dbReference>
<dbReference type="Pfam" id="PF00891">
    <property type="entry name" value="Methyltransf_2"/>
    <property type="match status" value="1"/>
</dbReference>
<dbReference type="HOGENOM" id="CLU_005533_1_4_1"/>
<dbReference type="STRING" id="675120.N1Q3T3"/>
<dbReference type="Gene3D" id="1.10.10.10">
    <property type="entry name" value="Winged helix-like DNA-binding domain superfamily/Winged helix DNA-binding domain"/>
    <property type="match status" value="1"/>
</dbReference>
<dbReference type="InterPro" id="IPR036388">
    <property type="entry name" value="WH-like_DNA-bd_sf"/>
</dbReference>
<dbReference type="GO" id="GO:0008171">
    <property type="term" value="F:O-methyltransferase activity"/>
    <property type="evidence" value="ECO:0007669"/>
    <property type="project" value="InterPro"/>
</dbReference>
<dbReference type="PANTHER" id="PTHR43712">
    <property type="entry name" value="PUTATIVE (AFU_ORTHOLOGUE AFUA_4G14580)-RELATED"/>
    <property type="match status" value="1"/>
</dbReference>
<sequence>MLEYARKLEAALPASPDFHNDTMKRLPAGLDHVRRQAIAASDTFNDLVRGCRGSESRHWKTLGPNTAANLMVWHFIHHYRLAQAVPLAGHISYSDLATATGAHEKDLVQLLRYAMAIHLFHEPSPGYVAHTVDTRQLATSQSHFDEVGYLAEQVVPSATEFVDALRRWPNPQEINQTAYSAYFATDDPFYLHLAEVSDWQRRFGSAMVEFSCGDAEATAATAMAFPWEKLADGAAHVVDVGGGTGHISILLANHHDNMTFTVQDLSGVSATSKASLPQGLAARVSFMDHDYFTEQPVKSADAYFFGMIFHNQTDKYVIRVLRNLIPALAPGARILWCDRDVEPEGWGSFDLSRKTTLVVDMVMKLLMNGKERSLKEKIALFKEANSRFVFKQSVAGTTSFTITEAVWTPG</sequence>
<dbReference type="InterPro" id="IPR029063">
    <property type="entry name" value="SAM-dependent_MTases_sf"/>
</dbReference>
<dbReference type="PANTHER" id="PTHR43712:SF16">
    <property type="entry name" value="O-METHYLTRANSFERASE ELCB"/>
    <property type="match status" value="1"/>
</dbReference>
<evidence type="ECO:0000256" key="3">
    <source>
        <dbReference type="ARBA" id="ARBA00022691"/>
    </source>
</evidence>
<reference evidence="6" key="1">
    <citation type="journal article" date="2012" name="PLoS Genet.">
        <title>The genomes of the fungal plant pathogens Cladosporium fulvum and Dothistroma septosporum reveal adaptation to different hosts and lifestyles but also signatures of common ancestry.</title>
        <authorList>
            <person name="de Wit P.J.G.M."/>
            <person name="van der Burgt A."/>
            <person name="Oekmen B."/>
            <person name="Stergiopoulos I."/>
            <person name="Abd-Elsalam K.A."/>
            <person name="Aerts A.L."/>
            <person name="Bahkali A.H."/>
            <person name="Beenen H.G."/>
            <person name="Chettri P."/>
            <person name="Cox M.P."/>
            <person name="Datema E."/>
            <person name="de Vries R.P."/>
            <person name="Dhillon B."/>
            <person name="Ganley A.R."/>
            <person name="Griffiths S.A."/>
            <person name="Guo Y."/>
            <person name="Hamelin R.C."/>
            <person name="Henrissat B."/>
            <person name="Kabir M.S."/>
            <person name="Jashni M.K."/>
            <person name="Kema G."/>
            <person name="Klaubauf S."/>
            <person name="Lapidus A."/>
            <person name="Levasseur A."/>
            <person name="Lindquist E."/>
            <person name="Mehrabi R."/>
            <person name="Ohm R.A."/>
            <person name="Owen T.J."/>
            <person name="Salamov A."/>
            <person name="Schwelm A."/>
            <person name="Schijlen E."/>
            <person name="Sun H."/>
            <person name="van den Burg H.A."/>
            <person name="van Ham R.C.H.J."/>
            <person name="Zhang S."/>
            <person name="Goodwin S.B."/>
            <person name="Grigoriev I.V."/>
            <person name="Collemare J."/>
            <person name="Bradshaw R.E."/>
        </authorList>
    </citation>
    <scope>NUCLEOTIDE SEQUENCE [LARGE SCALE GENOMIC DNA]</scope>
    <source>
        <strain evidence="6">NZE10 / CBS 128990</strain>
    </source>
</reference>